<reference evidence="1 2" key="1">
    <citation type="submission" date="2020-08" db="EMBL/GenBank/DDBJ databases">
        <title>Genomic Encyclopedia of Type Strains, Phase IV (KMG-IV): sequencing the most valuable type-strain genomes for metagenomic binning, comparative biology and taxonomic classification.</title>
        <authorList>
            <person name="Goeker M."/>
        </authorList>
    </citation>
    <scope>NUCLEOTIDE SEQUENCE [LARGE SCALE GENOMIC DNA]</scope>
    <source>
        <strain evidence="1 2">DSM 101806</strain>
    </source>
</reference>
<sequence length="101" mass="10833">MVTEATEAGFQEVANLDVSWQFQIGPDVNGSLNGVVNSASGYFYVEAPGANLPYVQLSLNNGGSWYTMPNNASVYASGGSDIMYTVQVPNDETIKFLITLD</sequence>
<organism evidence="1 2">
    <name type="scientific">Sphingomonas kyeonggiensis</name>
    <dbReference type="NCBI Taxonomy" id="1268553"/>
    <lineage>
        <taxon>Bacteria</taxon>
        <taxon>Pseudomonadati</taxon>
        <taxon>Pseudomonadota</taxon>
        <taxon>Alphaproteobacteria</taxon>
        <taxon>Sphingomonadales</taxon>
        <taxon>Sphingomonadaceae</taxon>
        <taxon>Sphingomonas</taxon>
    </lineage>
</organism>
<dbReference type="Proteomes" id="UP000557392">
    <property type="component" value="Unassembled WGS sequence"/>
</dbReference>
<dbReference type="AlphaFoldDB" id="A0A7W6JTB3"/>
<comment type="caution">
    <text evidence="1">The sequence shown here is derived from an EMBL/GenBank/DDBJ whole genome shotgun (WGS) entry which is preliminary data.</text>
</comment>
<keyword evidence="2" id="KW-1185">Reference proteome</keyword>
<evidence type="ECO:0000313" key="2">
    <source>
        <dbReference type="Proteomes" id="UP000557392"/>
    </source>
</evidence>
<gene>
    <name evidence="1" type="ORF">GGR46_001649</name>
</gene>
<accession>A0A7W6JTB3</accession>
<dbReference type="EMBL" id="JACIEH010000001">
    <property type="protein sequence ID" value="MBB4098116.1"/>
    <property type="molecule type" value="Genomic_DNA"/>
</dbReference>
<name>A0A7W6JTB3_9SPHN</name>
<dbReference type="RefSeq" id="WP_183996296.1">
    <property type="nucleotide sequence ID" value="NZ_JACIEH010000001.1"/>
</dbReference>
<protein>
    <submittedName>
        <fullName evidence="1">Uncharacterized protein</fullName>
    </submittedName>
</protein>
<evidence type="ECO:0000313" key="1">
    <source>
        <dbReference type="EMBL" id="MBB4098116.1"/>
    </source>
</evidence>
<proteinExistence type="predicted"/>